<name>A0A1L8RK29_9ENTE</name>
<gene>
    <name evidence="2" type="ORF">RU97_GL000363</name>
</gene>
<evidence type="ECO:0000313" key="2">
    <source>
        <dbReference type="EMBL" id="OJG20130.1"/>
    </source>
</evidence>
<dbReference type="AlphaFoldDB" id="A0A1L8RK29"/>
<feature type="transmembrane region" description="Helical" evidence="1">
    <location>
        <begin position="92"/>
        <end position="112"/>
    </location>
</feature>
<keyword evidence="1" id="KW-0812">Transmembrane</keyword>
<organism evidence="2 3">
    <name type="scientific">Enterococcus canis</name>
    <dbReference type="NCBI Taxonomy" id="214095"/>
    <lineage>
        <taxon>Bacteria</taxon>
        <taxon>Bacillati</taxon>
        <taxon>Bacillota</taxon>
        <taxon>Bacilli</taxon>
        <taxon>Lactobacillales</taxon>
        <taxon>Enterococcaceae</taxon>
        <taxon>Enterococcus</taxon>
    </lineage>
</organism>
<feature type="transmembrane region" description="Helical" evidence="1">
    <location>
        <begin position="146"/>
        <end position="163"/>
    </location>
</feature>
<sequence>MFSIILLLFLVIIFSRKTFAYEKVTRVRFWLIPLYGVVMTIYSFDSREGQLGLLFAVLLAAIVIGYLETLSAKTSKESVDVYGRPMIKVKKGLSFIIGWLLVFILGAVIEVIEGKSFDTNTFIWKVIDDIEYDTMFYKVFATHNTSRIWLLVSVSSLAYLYFLNRREPALRQAIGRKPKKST</sequence>
<dbReference type="STRING" id="214095.RU97_GL000363"/>
<evidence type="ECO:0000313" key="3">
    <source>
        <dbReference type="Proteomes" id="UP000181884"/>
    </source>
</evidence>
<keyword evidence="3" id="KW-1185">Reference proteome</keyword>
<dbReference type="RefSeq" id="WP_067392167.1">
    <property type="nucleotide sequence ID" value="NZ_JXKH01000001.1"/>
</dbReference>
<keyword evidence="1" id="KW-1133">Transmembrane helix</keyword>
<accession>A0A1L8RK29</accession>
<feature type="transmembrane region" description="Helical" evidence="1">
    <location>
        <begin position="51"/>
        <end position="71"/>
    </location>
</feature>
<dbReference type="Proteomes" id="UP000181884">
    <property type="component" value="Unassembled WGS sequence"/>
</dbReference>
<proteinExistence type="predicted"/>
<comment type="caution">
    <text evidence="2">The sequence shown here is derived from an EMBL/GenBank/DDBJ whole genome shotgun (WGS) entry which is preliminary data.</text>
</comment>
<protein>
    <recommendedName>
        <fullName evidence="4">Hydrophobic protein</fullName>
    </recommendedName>
</protein>
<reference evidence="2 3" key="1">
    <citation type="submission" date="2014-12" db="EMBL/GenBank/DDBJ databases">
        <title>Draft genome sequences of 29 type strains of Enterococci.</title>
        <authorList>
            <person name="Zhong Z."/>
            <person name="Sun Z."/>
            <person name="Liu W."/>
            <person name="Zhang W."/>
            <person name="Zhang H."/>
        </authorList>
    </citation>
    <scope>NUCLEOTIDE SEQUENCE [LARGE SCALE GENOMIC DNA]</scope>
    <source>
        <strain evidence="2 3">DSM 17029</strain>
    </source>
</reference>
<dbReference type="EMBL" id="JXKH01000001">
    <property type="protein sequence ID" value="OJG20130.1"/>
    <property type="molecule type" value="Genomic_DNA"/>
</dbReference>
<evidence type="ECO:0008006" key="4">
    <source>
        <dbReference type="Google" id="ProtNLM"/>
    </source>
</evidence>
<keyword evidence="1" id="KW-0472">Membrane</keyword>
<evidence type="ECO:0000256" key="1">
    <source>
        <dbReference type="SAM" id="Phobius"/>
    </source>
</evidence>